<evidence type="ECO:0000313" key="2">
    <source>
        <dbReference type="Proteomes" id="UP000499080"/>
    </source>
</evidence>
<protein>
    <submittedName>
        <fullName evidence="1">Uncharacterized protein</fullName>
    </submittedName>
</protein>
<feature type="non-terminal residue" evidence="1">
    <location>
        <position position="70"/>
    </location>
</feature>
<dbReference type="Proteomes" id="UP000499080">
    <property type="component" value="Unassembled WGS sequence"/>
</dbReference>
<name>A0A4Y2AND0_ARAVE</name>
<proteinExistence type="predicted"/>
<sequence length="70" mass="8203">MRNGGLCVVFLPSFCQMNDFLTLPSVEFRRFERKKVHNSPSKSSKFEDLPRKTMLSTEILMIPRIKIRTV</sequence>
<dbReference type="EMBL" id="BGPR01000025">
    <property type="protein sequence ID" value="GBL81401.1"/>
    <property type="molecule type" value="Genomic_DNA"/>
</dbReference>
<accession>A0A4Y2AND0</accession>
<evidence type="ECO:0000313" key="1">
    <source>
        <dbReference type="EMBL" id="GBL81401.1"/>
    </source>
</evidence>
<keyword evidence="2" id="KW-1185">Reference proteome</keyword>
<gene>
    <name evidence="1" type="ORF">AVEN_143692_1</name>
</gene>
<dbReference type="AlphaFoldDB" id="A0A4Y2AND0"/>
<reference evidence="1 2" key="1">
    <citation type="journal article" date="2019" name="Sci. Rep.">
        <title>Orb-weaving spider Araneus ventricosus genome elucidates the spidroin gene catalogue.</title>
        <authorList>
            <person name="Kono N."/>
            <person name="Nakamura H."/>
            <person name="Ohtoshi R."/>
            <person name="Moran D.A.P."/>
            <person name="Shinohara A."/>
            <person name="Yoshida Y."/>
            <person name="Fujiwara M."/>
            <person name="Mori M."/>
            <person name="Tomita M."/>
            <person name="Arakawa K."/>
        </authorList>
    </citation>
    <scope>NUCLEOTIDE SEQUENCE [LARGE SCALE GENOMIC DNA]</scope>
</reference>
<organism evidence="1 2">
    <name type="scientific">Araneus ventricosus</name>
    <name type="common">Orbweaver spider</name>
    <name type="synonym">Epeira ventricosa</name>
    <dbReference type="NCBI Taxonomy" id="182803"/>
    <lineage>
        <taxon>Eukaryota</taxon>
        <taxon>Metazoa</taxon>
        <taxon>Ecdysozoa</taxon>
        <taxon>Arthropoda</taxon>
        <taxon>Chelicerata</taxon>
        <taxon>Arachnida</taxon>
        <taxon>Araneae</taxon>
        <taxon>Araneomorphae</taxon>
        <taxon>Entelegynae</taxon>
        <taxon>Araneoidea</taxon>
        <taxon>Araneidae</taxon>
        <taxon>Araneus</taxon>
    </lineage>
</organism>
<comment type="caution">
    <text evidence="1">The sequence shown here is derived from an EMBL/GenBank/DDBJ whole genome shotgun (WGS) entry which is preliminary data.</text>
</comment>